<accession>A0A7Z2JK75</accession>
<dbReference type="OrthoDB" id="9033822at2"/>
<dbReference type="Pfam" id="PF12512">
    <property type="entry name" value="DUF3717"/>
    <property type="match status" value="1"/>
</dbReference>
<protein>
    <submittedName>
        <fullName evidence="1">DUF3717 domain-containing protein</fullName>
    </submittedName>
</protein>
<reference evidence="1 2" key="1">
    <citation type="submission" date="2019-12" db="EMBL/GenBank/DDBJ databases">
        <title>Paraburkholderia acidiphila 7Q-K02 sp. nov and Paraburkholderia acidisoli DHF22 sp. nov., two strains isolated from forest soil.</title>
        <authorList>
            <person name="Gao Z."/>
            <person name="Qiu L."/>
        </authorList>
    </citation>
    <scope>NUCLEOTIDE SEQUENCE [LARGE SCALE GENOMIC DNA]</scope>
    <source>
        <strain evidence="1 2">DHF22</strain>
        <plasmid evidence="1 2">p1</plasmid>
    </source>
</reference>
<proteinExistence type="predicted"/>
<dbReference type="Proteomes" id="UP000433577">
    <property type="component" value="Plasmid p1"/>
</dbReference>
<keyword evidence="1" id="KW-0614">Plasmid</keyword>
<dbReference type="AlphaFoldDB" id="A0A7Z2JK75"/>
<geneLocation type="plasmid" evidence="1 2">
    <name>p1</name>
</geneLocation>
<evidence type="ECO:0000313" key="2">
    <source>
        <dbReference type="Proteomes" id="UP000433577"/>
    </source>
</evidence>
<organism evidence="1 2">
    <name type="scientific">Paraburkholderia acidisoli</name>
    <dbReference type="NCBI Taxonomy" id="2571748"/>
    <lineage>
        <taxon>Bacteria</taxon>
        <taxon>Pseudomonadati</taxon>
        <taxon>Pseudomonadota</taxon>
        <taxon>Betaproteobacteria</taxon>
        <taxon>Burkholderiales</taxon>
        <taxon>Burkholderiaceae</taxon>
        <taxon>Paraburkholderia</taxon>
    </lineage>
</organism>
<dbReference type="KEGG" id="pacs:FAZ98_34845"/>
<dbReference type="InterPro" id="IPR022191">
    <property type="entry name" value="DUF3717"/>
</dbReference>
<dbReference type="EMBL" id="CP046917">
    <property type="protein sequence ID" value="QGZ67013.1"/>
    <property type="molecule type" value="Genomic_DNA"/>
</dbReference>
<evidence type="ECO:0000313" key="1">
    <source>
        <dbReference type="EMBL" id="QGZ67013.1"/>
    </source>
</evidence>
<name>A0A7Z2JK75_9BURK</name>
<keyword evidence="2" id="KW-1185">Reference proteome</keyword>
<sequence>MTPLPLTVTAVTIAQIESAINHWRERSLPVSPDIDPENLVLCAQARALADVYGMMIYRRQTSVEFSALSAQQRDALAVTL</sequence>
<gene>
    <name evidence="1" type="ORF">FAZ98_34845</name>
</gene>